<reference evidence="4" key="2">
    <citation type="submission" date="2023-04" db="EMBL/GenBank/DDBJ databases">
        <authorList>
            <person name="Bu L."/>
            <person name="Lu L."/>
            <person name="Laidemitt M.R."/>
            <person name="Zhang S.M."/>
            <person name="Mutuku M."/>
            <person name="Mkoji G."/>
            <person name="Steinauer M."/>
            <person name="Loker E.S."/>
        </authorList>
    </citation>
    <scope>NUCLEOTIDE SEQUENCE</scope>
    <source>
        <strain evidence="4">KasaAsao</strain>
        <tissue evidence="4">Whole Snail</tissue>
    </source>
</reference>
<organism evidence="4 5">
    <name type="scientific">Biomphalaria pfeifferi</name>
    <name type="common">Bloodfluke planorb</name>
    <name type="synonym">Freshwater snail</name>
    <dbReference type="NCBI Taxonomy" id="112525"/>
    <lineage>
        <taxon>Eukaryota</taxon>
        <taxon>Metazoa</taxon>
        <taxon>Spiralia</taxon>
        <taxon>Lophotrochozoa</taxon>
        <taxon>Mollusca</taxon>
        <taxon>Gastropoda</taxon>
        <taxon>Heterobranchia</taxon>
        <taxon>Euthyneura</taxon>
        <taxon>Panpulmonata</taxon>
        <taxon>Hygrophila</taxon>
        <taxon>Lymnaeoidea</taxon>
        <taxon>Planorbidae</taxon>
        <taxon>Biomphalaria</taxon>
    </lineage>
</organism>
<reference evidence="4" key="1">
    <citation type="journal article" date="2023" name="PLoS Negl. Trop. Dis.">
        <title>A genome sequence for Biomphalaria pfeifferi, the major vector snail for the human-infecting parasite Schistosoma mansoni.</title>
        <authorList>
            <person name="Bu L."/>
            <person name="Lu L."/>
            <person name="Laidemitt M.R."/>
            <person name="Zhang S.M."/>
            <person name="Mutuku M."/>
            <person name="Mkoji G."/>
            <person name="Steinauer M."/>
            <person name="Loker E.S."/>
        </authorList>
    </citation>
    <scope>NUCLEOTIDE SEQUENCE</scope>
    <source>
        <strain evidence="4">KasaAsao</strain>
    </source>
</reference>
<feature type="compositionally biased region" description="Basic residues" evidence="3">
    <location>
        <begin position="2598"/>
        <end position="2611"/>
    </location>
</feature>
<feature type="coiled-coil region" evidence="2">
    <location>
        <begin position="1436"/>
        <end position="1552"/>
    </location>
</feature>
<feature type="coiled-coil region" evidence="2">
    <location>
        <begin position="141"/>
        <end position="629"/>
    </location>
</feature>
<proteinExistence type="predicted"/>
<feature type="region of interest" description="Disordered" evidence="3">
    <location>
        <begin position="2550"/>
        <end position="2620"/>
    </location>
</feature>
<evidence type="ECO:0000256" key="1">
    <source>
        <dbReference type="ARBA" id="ARBA00023054"/>
    </source>
</evidence>
<feature type="region of interest" description="Disordered" evidence="3">
    <location>
        <begin position="1967"/>
        <end position="2044"/>
    </location>
</feature>
<feature type="coiled-coil region" evidence="2">
    <location>
        <begin position="1602"/>
        <end position="1699"/>
    </location>
</feature>
<sequence length="2620" mass="300667">MTTQRNGLQLQLKDMETDLQMKDQEINTLQEERSKNLVALQNKEDELRNIEIQLNELTSEHKRLETKLVDYDQCKESLHSLEKLTDEQRQELSTLSNEVKLLEVERTKNVSNLETISQLENRLQLQLDDTEIAKQAWSSEKISMEANYQTLKDQNAQLQQELVNLQAGRDETALLLSDLRSKLEAMTSQRNGLQLQLKDMEADLQMKDQEINTLQEERCKNLLALQDKEDEIRDLEIQFNELTSEHKRLETKLVDYEQCKESLHSLQKLTDEQRQELSTLSNEVKLLEVETKKNVTNLETIIQLKNQLQLQLDDTEMAKQSWSSEKMSLEANYQMLKDQNDQLQQEVVNLQAGGDDTAVQLCDLRSELEAMTSQRNDLQLQLKDMEADLQMKDQEINTLQEERSKNLLALQDKEDKLKELNIQLNELTSEHKRLETKLVDYDQCKESLHSLEKLTDEQRQELSTISNEVKLLEVERTKNVTNLEAISQLENQLQLQLDDIEMAKQSWSSEKISMQTNYEVLIDQNEQLRQDLVNLRAGSDDTAVQLCDLRSGLEAMTSQRNGLQMQLKDMKTDLQLKDQEINTLQEEHSKNFLALQVKEDELRELKIQLNELTSEHERLETKLDDYDQCKESLHSLQKLTDEQRQELSTLYNEFKLLEVERIKNVTSLETISQLENRLQLQFDDTEIAKQAWSSEKMSMEANYQMLKDQNEQLEQDLVNLRADSDETSLQLCDLHSGLEAMTSQRNGLQLQLKDMKTDLQMKDQEINTLQEERNKNLVALQDKEDELRELKIQLNELTSEHKRLETKLVDYDQCKESLHSLEKLTDEQRQELSTLSNEVKLLEVERKKNVTNLETISQLENRLKLQLDDIEMSKQDWSSEKISMQTNYEVLKDQNEQLRQELVNLRAGSAVTAVQLCDLRSGLEAMTSQRNGLQLQLKDMEADLQMKDQEINTLQQECNKNLVALQDKEDKLKELNIQLNELTSEHKRLETKLVDYDQFKENLHSLEKLTDEQRQELSTLSIEVKLLEVERMKNVTNLETISQLENRLKLQLDDIEMAKQDWSSEKISMQTNYEVLKDQNEQLRQELVNLRAGSADTALQLYDLRSGLEAMTSQRNGLQLQLKDMETDLQMKDQEINTLQEERNKNILALQDKEDELKELNIQLNELTSKHKRLETKLVDYDQCKESLHSLEKLTDEHRQELSTLSNEVKLLEVERTKNASNLETISQLESRLQSHLDDIEMAKQAWSSEKISMQTNYEVLKGQNEQLRQELVNLQAASDDTAVQLCDFRSGLKAMTSQRNGLQLQLKDMETDLQMKDQEINTLQEERSKNLVALQNKEDELRKSEIQFNELTSEQKRLETKLVDYDQCKENLHSLQKLTDEQRQELSTLSNEVKLLEVERMKNVTNLETVSQLENQLKLQFDDTEIAKAAWSSEKNSMQINNQMLKDQHKQLRQELDNLQAARDASMGFLLEQQLQDLRSELEAMTLQLDGVQWQLKEMETDVQKKDQEIERLKTLLLQKDAEIDTLKAMLAQRNSEIETLQSNLVAEQKKSELVLTLKSENNRYKNTCKTLQGETATLRERENCLLNECDTKISKARDFCNDMRRQMEESHKKLEEVKKETGHFQEQAEKAEKDLLKMRSINDNLNSALKLEKETNSLMKKKMDSQEHKQEEMRQRLESALKDNKQYVAEISRLKTAVDYSDRKIREYKHLLDHSGTVHLGDASHFRKVIEQEEINELENSIISVDSRRRLRSHKTSDDSLAGSSDETILSADKVMLRRDTLVSTSELKTKTNASNPHQTEDRLSLCSVSSAHSIRSKGDVPVGFLPNANSCANEPEDPDFEWDRLNELQRRNTLYLPHMKSAYPVEMQASRNRITDDSIRLSLMPEGKMKASPGRYNMRQKDSNSRLGNTESVDSKAMKRKATVSHQSSNEKSFESPAKQIKSASEVSPGDTILYYPVVRAAPVYQRPGPPTPGKQPRRISGRFTPSHGVSPAVNGKIKALGSPIARPNKQQIQGRQPSRRSPRLSHMPQPSSSTDENNRRESIAFNIGFTPGKSKGPKSFLQKTLFGSKSKTDAKGDDQVRGVKRAENLSLPAGQHPCDSGQVSCESIELSLNLIDSSNDTCQTFVFNLLQSPSKLPLHSKNRETIDSSESNTNAPCCDTNTTQVSAVPLHVPAVPQYPPNAMSSLIQNNHSKSNLVIFPDNQRSQLNDEIVETGKSHFETALGIKALRFDDLVKSSMDQNTDIGLICQTEEKDTNSSPGNKSKIECGHIVCTRQSPLDGPFKTLRMPAVRVKSPDSTPYGTKSNSCVKHKSKPAKRKLFSNTPHLMAEQKNSPTDEGLKTSVTGYTETITSFTCKILENNSPLTSGSDAPARTFNTVSHLKRKFESFDRTTTHQEIGVDKSCNGCAVGTCDAHIRAKSPRLEETYRDVHMTDALADTQEKCQSSGHDQANNDPFLPQEESRKDKNHLKKFKFPSFMKKGFNKKKKPAVTSQPASNPLDCRPNVNFVKPEMTKTEKVAQLKAKFEPIKNDVKRKEEVKRSKIIQAWQPEAMSGSQNSPSHVDLPLKQGSNNKVTPNANPGHTAGKSFAHTPKTPFHKKLASRWRAHNKVTPVADRK</sequence>
<gene>
    <name evidence="4" type="ORF">Bpfe_017653</name>
</gene>
<dbReference type="PANTHER" id="PTHR32083">
    <property type="entry name" value="CILIA AND FLAGELLA-ASSOCIATED PROTEIN 58-RELATED"/>
    <property type="match status" value="1"/>
</dbReference>
<accession>A0AAD8BEF0</accession>
<comment type="caution">
    <text evidence="4">The sequence shown here is derived from an EMBL/GenBank/DDBJ whole genome shotgun (WGS) entry which is preliminary data.</text>
</comment>
<keyword evidence="5" id="KW-1185">Reference proteome</keyword>
<evidence type="ECO:0000313" key="4">
    <source>
        <dbReference type="EMBL" id="KAK0053036.1"/>
    </source>
</evidence>
<feature type="compositionally biased region" description="Polar residues" evidence="3">
    <location>
        <begin position="2445"/>
        <end position="2456"/>
    </location>
</feature>
<dbReference type="GO" id="GO:0005856">
    <property type="term" value="C:cytoskeleton"/>
    <property type="evidence" value="ECO:0007669"/>
    <property type="project" value="TreeGrafter"/>
</dbReference>
<evidence type="ECO:0000256" key="3">
    <source>
        <dbReference type="SAM" id="MobiDB-lite"/>
    </source>
</evidence>
<feature type="region of interest" description="Disordered" evidence="3">
    <location>
        <begin position="1891"/>
        <end position="1950"/>
    </location>
</feature>
<feature type="coiled-coil region" evidence="2">
    <location>
        <begin position="5"/>
        <end position="105"/>
    </location>
</feature>
<feature type="coiled-coil region" evidence="2">
    <location>
        <begin position="689"/>
        <end position="1400"/>
    </location>
</feature>
<protein>
    <submittedName>
        <fullName evidence="4">Early endosome antigen 1</fullName>
    </submittedName>
</protein>
<feature type="compositionally biased region" description="Polar residues" evidence="3">
    <location>
        <begin position="2571"/>
        <end position="2583"/>
    </location>
</feature>
<keyword evidence="1 2" id="KW-0175">Coiled coil</keyword>
<dbReference type="Proteomes" id="UP001233172">
    <property type="component" value="Unassembled WGS sequence"/>
</dbReference>
<evidence type="ECO:0000313" key="5">
    <source>
        <dbReference type="Proteomes" id="UP001233172"/>
    </source>
</evidence>
<dbReference type="PANTHER" id="PTHR32083:SF48">
    <property type="entry name" value="TRANS-GOLGI NETWORK-LOCALIZED SYP41-INTERACTING PROTEIN 1"/>
    <property type="match status" value="1"/>
</dbReference>
<dbReference type="EMBL" id="JASAOG010000090">
    <property type="protein sequence ID" value="KAK0053036.1"/>
    <property type="molecule type" value="Genomic_DNA"/>
</dbReference>
<feature type="region of interest" description="Disordered" evidence="3">
    <location>
        <begin position="2486"/>
        <end position="2507"/>
    </location>
</feature>
<evidence type="ECO:0000256" key="2">
    <source>
        <dbReference type="SAM" id="Coils"/>
    </source>
</evidence>
<name>A0AAD8BEF0_BIOPF</name>
<feature type="region of interest" description="Disordered" evidence="3">
    <location>
        <begin position="2443"/>
        <end position="2472"/>
    </location>
</feature>